<evidence type="ECO:0000259" key="2">
    <source>
        <dbReference type="PROSITE" id="PS51371"/>
    </source>
</evidence>
<dbReference type="Pfam" id="PF00571">
    <property type="entry name" value="CBS"/>
    <property type="match status" value="2"/>
</dbReference>
<keyword evidence="3" id="KW-0548">Nucleotidyltransferase</keyword>
<reference evidence="3 4" key="1">
    <citation type="submission" date="2018-03" db="EMBL/GenBank/DDBJ databases">
        <title>Genome sequence of Clostridium vincentii DSM 10228.</title>
        <authorList>
            <person name="Poehlein A."/>
            <person name="Daniel R."/>
        </authorList>
    </citation>
    <scope>NUCLEOTIDE SEQUENCE [LARGE SCALE GENOMIC DNA]</scope>
    <source>
        <strain evidence="3 4">DSM 10228</strain>
    </source>
</reference>
<dbReference type="EC" id="2.7.7.71" evidence="3"/>
<keyword evidence="3" id="KW-0808">Transferase</keyword>
<dbReference type="PROSITE" id="PS51371">
    <property type="entry name" value="CBS"/>
    <property type="match status" value="1"/>
</dbReference>
<dbReference type="InterPro" id="IPR050486">
    <property type="entry name" value="Mannose-1P_guanyltransferase"/>
</dbReference>
<dbReference type="CDD" id="cd04607">
    <property type="entry name" value="CBS_pair_NTP_transferase_assoc"/>
    <property type="match status" value="1"/>
</dbReference>
<dbReference type="InterPro" id="IPR000644">
    <property type="entry name" value="CBS_dom"/>
</dbReference>
<feature type="domain" description="CBS" evidence="2">
    <location>
        <begin position="1"/>
        <end position="59"/>
    </location>
</feature>
<organism evidence="3 4">
    <name type="scientific">Clostridium vincentii</name>
    <dbReference type="NCBI Taxonomy" id="52704"/>
    <lineage>
        <taxon>Bacteria</taxon>
        <taxon>Bacillati</taxon>
        <taxon>Bacillota</taxon>
        <taxon>Clostridia</taxon>
        <taxon>Eubacteriales</taxon>
        <taxon>Clostridiaceae</taxon>
        <taxon>Clostridium</taxon>
    </lineage>
</organism>
<dbReference type="AlphaFoldDB" id="A0A2T0BG29"/>
<evidence type="ECO:0000256" key="1">
    <source>
        <dbReference type="PROSITE-ProRule" id="PRU00703"/>
    </source>
</evidence>
<dbReference type="EMBL" id="PVXQ01000012">
    <property type="protein sequence ID" value="PRR82845.1"/>
    <property type="molecule type" value="Genomic_DNA"/>
</dbReference>
<comment type="caution">
    <text evidence="3">The sequence shown here is derived from an EMBL/GenBank/DDBJ whole genome shotgun (WGS) entry which is preliminary data.</text>
</comment>
<name>A0A2T0BG29_9CLOT</name>
<dbReference type="Gene3D" id="3.10.580.10">
    <property type="entry name" value="CBS-domain"/>
    <property type="match status" value="1"/>
</dbReference>
<dbReference type="RefSeq" id="WP_106059473.1">
    <property type="nucleotide sequence ID" value="NZ_PVXQ01000012.1"/>
</dbReference>
<dbReference type="SUPFAM" id="SSF54631">
    <property type="entry name" value="CBS-domain pair"/>
    <property type="match status" value="1"/>
</dbReference>
<dbReference type="InterPro" id="IPR046342">
    <property type="entry name" value="CBS_dom_sf"/>
</dbReference>
<dbReference type="PANTHER" id="PTHR22572">
    <property type="entry name" value="SUGAR-1-PHOSPHATE GUANYL TRANSFERASE"/>
    <property type="match status" value="1"/>
</dbReference>
<dbReference type="InterPro" id="IPR029044">
    <property type="entry name" value="Nucleotide-diphossugar_trans"/>
</dbReference>
<evidence type="ECO:0000313" key="3">
    <source>
        <dbReference type="EMBL" id="PRR82845.1"/>
    </source>
</evidence>
<gene>
    <name evidence="3" type="primary">hddC</name>
    <name evidence="3" type="ORF">CLVI_14820</name>
</gene>
<accession>A0A2T0BG29</accession>
<keyword evidence="1" id="KW-0129">CBS domain</keyword>
<proteinExistence type="predicted"/>
<dbReference type="GO" id="GO:0016779">
    <property type="term" value="F:nucleotidyltransferase activity"/>
    <property type="evidence" value="ECO:0007669"/>
    <property type="project" value="UniProtKB-KW"/>
</dbReference>
<keyword evidence="4" id="KW-1185">Reference proteome</keyword>
<dbReference type="InterPro" id="IPR005835">
    <property type="entry name" value="NTP_transferase_dom"/>
</dbReference>
<dbReference type="CDD" id="cd06426">
    <property type="entry name" value="NTP_transferase_like_2"/>
    <property type="match status" value="1"/>
</dbReference>
<dbReference type="Proteomes" id="UP000239471">
    <property type="component" value="Unassembled WGS sequence"/>
</dbReference>
<dbReference type="Gene3D" id="3.90.550.10">
    <property type="entry name" value="Spore Coat Polysaccharide Biosynthesis Protein SpsA, Chain A"/>
    <property type="match status" value="1"/>
</dbReference>
<sequence length="360" mass="41152">MNKNIEQLLIKKNCTIKAALEIINNGAKGIVLVIDEGNKLIGTITDGDIRRALLKGFKLEESLEEFIHYNPVVAYNNMSREEIKDIFIKKAVKQIPILNKDGKVEKILDINDLLLPEGKENFVIIMAGGLGTRLKELTEEVPKPMLKVGRDPILQHIINNYKQYGYNKILLSVNYKAEIIENYFQSGYAYGVKIDYVKETKRLGTGGGIKLASEYIDKPFFVINGDIFTNLNVDNMMDFHVNNKFDLTVGVRKHTFQIPYGVIDSEESIINGIEEKPTKEYLINGGIYCINPDIIDYIPEDEYYEITELINKCIKQGKKVGSYEIKEYWMDIGKIEDYHKVNEDIYDLLCLDKEGGNNDK</sequence>
<dbReference type="Pfam" id="PF00483">
    <property type="entry name" value="NTP_transferase"/>
    <property type="match status" value="1"/>
</dbReference>
<dbReference type="OrthoDB" id="9801899at2"/>
<protein>
    <submittedName>
        <fullName evidence="3">D-glycero-alpha-D-manno-heptose 1-phosphate guanylyltransferase</fullName>
        <ecNumber evidence="3">2.7.7.71</ecNumber>
    </submittedName>
</protein>
<dbReference type="SUPFAM" id="SSF53448">
    <property type="entry name" value="Nucleotide-diphospho-sugar transferases"/>
    <property type="match status" value="1"/>
</dbReference>
<evidence type="ECO:0000313" key="4">
    <source>
        <dbReference type="Proteomes" id="UP000239471"/>
    </source>
</evidence>